<evidence type="ECO:0000313" key="3">
    <source>
        <dbReference type="Proteomes" id="UP001307760"/>
    </source>
</evidence>
<reference evidence="2 3" key="1">
    <citation type="submission" date="2023-12" db="EMBL/GenBank/DDBJ databases">
        <title>30 novel species of actinomycetes from the DSMZ collection.</title>
        <authorList>
            <person name="Nouioui I."/>
        </authorList>
    </citation>
    <scope>NUCLEOTIDE SEQUENCE [LARGE SCALE GENOMIC DNA]</scope>
    <source>
        <strain evidence="2 3">DSM 41528</strain>
    </source>
</reference>
<keyword evidence="3" id="KW-1185">Reference proteome</keyword>
<dbReference type="RefSeq" id="WP_330821148.1">
    <property type="nucleotide sequence ID" value="NZ_JAZBJP010000002.1"/>
</dbReference>
<evidence type="ECO:0000256" key="1">
    <source>
        <dbReference type="SAM" id="MobiDB-lite"/>
    </source>
</evidence>
<comment type="caution">
    <text evidence="2">The sequence shown here is derived from an EMBL/GenBank/DDBJ whole genome shotgun (WGS) entry which is preliminary data.</text>
</comment>
<organism evidence="2 3">
    <name type="scientific">Streptomyces bugieae</name>
    <dbReference type="NCBI Taxonomy" id="3098223"/>
    <lineage>
        <taxon>Bacteria</taxon>
        <taxon>Bacillati</taxon>
        <taxon>Actinomycetota</taxon>
        <taxon>Actinomycetes</taxon>
        <taxon>Kitasatosporales</taxon>
        <taxon>Streptomycetaceae</taxon>
        <taxon>Streptomyces</taxon>
    </lineage>
</organism>
<gene>
    <name evidence="2" type="ORF">V2J85_09030</name>
</gene>
<name>A0ABU7NKT2_9ACTN</name>
<dbReference type="Proteomes" id="UP001307760">
    <property type="component" value="Unassembled WGS sequence"/>
</dbReference>
<sequence length="51" mass="5608">MKQVNAMTDDELRQAGISQEWVSGAAPSEWPYYDEAGAPIPSPTTDHTTEQ</sequence>
<dbReference type="EMBL" id="JAZBJP010000002">
    <property type="protein sequence ID" value="MEE4419493.1"/>
    <property type="molecule type" value="Genomic_DNA"/>
</dbReference>
<feature type="region of interest" description="Disordered" evidence="1">
    <location>
        <begin position="29"/>
        <end position="51"/>
    </location>
</feature>
<proteinExistence type="predicted"/>
<accession>A0ABU7NKT2</accession>
<protein>
    <submittedName>
        <fullName evidence="2">Uncharacterized protein</fullName>
    </submittedName>
</protein>
<evidence type="ECO:0000313" key="2">
    <source>
        <dbReference type="EMBL" id="MEE4419493.1"/>
    </source>
</evidence>